<name>A0A8S4S7M0_9NEOP</name>
<keyword evidence="2" id="KW-1185">Reference proteome</keyword>
<dbReference type="Proteomes" id="UP000838756">
    <property type="component" value="Unassembled WGS sequence"/>
</dbReference>
<dbReference type="PANTHER" id="PTHR47027:SF20">
    <property type="entry name" value="REVERSE TRANSCRIPTASE-LIKE PROTEIN WITH RNA-DIRECTED DNA POLYMERASE DOMAIN"/>
    <property type="match status" value="1"/>
</dbReference>
<sequence>MSVRIQDQTTRPIQLQRGVRQGDVISPKPFTAALEDVFKLLDCYGLGINIIGEYMTQLRFADDVVIWQRLWETLIRCSCLKPKVFEQCVLPVMTYGSETWSLTMGLIRRLRVTQRAMESAMLGVSLCDQTRNVKLRRRTRFTDIAQRVAKLKWQWSGHIVRRRDGRWGPEVLEWQPHW</sequence>
<evidence type="ECO:0000313" key="2">
    <source>
        <dbReference type="Proteomes" id="UP000838756"/>
    </source>
</evidence>
<dbReference type="AlphaFoldDB" id="A0A8S4S7M0"/>
<proteinExistence type="predicted"/>
<accession>A0A8S4S7M0</accession>
<dbReference type="EMBL" id="CAKXAJ010026116">
    <property type="protein sequence ID" value="CAH2257136.1"/>
    <property type="molecule type" value="Genomic_DNA"/>
</dbReference>
<protein>
    <submittedName>
        <fullName evidence="1">Jg11966 protein</fullName>
    </submittedName>
</protein>
<gene>
    <name evidence="1" type="primary">jg11966</name>
    <name evidence="1" type="ORF">PAEG_LOCUS23119</name>
</gene>
<dbReference type="OrthoDB" id="407509at2759"/>
<reference evidence="1" key="1">
    <citation type="submission" date="2022-03" db="EMBL/GenBank/DDBJ databases">
        <authorList>
            <person name="Lindestad O."/>
        </authorList>
    </citation>
    <scope>NUCLEOTIDE SEQUENCE</scope>
</reference>
<organism evidence="1 2">
    <name type="scientific">Pararge aegeria aegeria</name>
    <dbReference type="NCBI Taxonomy" id="348720"/>
    <lineage>
        <taxon>Eukaryota</taxon>
        <taxon>Metazoa</taxon>
        <taxon>Ecdysozoa</taxon>
        <taxon>Arthropoda</taxon>
        <taxon>Hexapoda</taxon>
        <taxon>Insecta</taxon>
        <taxon>Pterygota</taxon>
        <taxon>Neoptera</taxon>
        <taxon>Endopterygota</taxon>
        <taxon>Lepidoptera</taxon>
        <taxon>Glossata</taxon>
        <taxon>Ditrysia</taxon>
        <taxon>Papilionoidea</taxon>
        <taxon>Nymphalidae</taxon>
        <taxon>Satyrinae</taxon>
        <taxon>Satyrini</taxon>
        <taxon>Parargina</taxon>
        <taxon>Pararge</taxon>
    </lineage>
</organism>
<comment type="caution">
    <text evidence="1">The sequence shown here is derived from an EMBL/GenBank/DDBJ whole genome shotgun (WGS) entry which is preliminary data.</text>
</comment>
<evidence type="ECO:0000313" key="1">
    <source>
        <dbReference type="EMBL" id="CAH2257136.1"/>
    </source>
</evidence>
<dbReference type="PANTHER" id="PTHR47027">
    <property type="entry name" value="REVERSE TRANSCRIPTASE DOMAIN-CONTAINING PROTEIN"/>
    <property type="match status" value="1"/>
</dbReference>